<sequence length="469" mass="52714">MTEFSEGTLQKLESLTERNEKCAADVVSKTEDDEQSPHSKDLLSGESSLVGQIETDGMKTHEHSIPGYSRKHGPCEAAAYNGAGTPKGSDDEPAAKKQMVSGQTKDPEDVQTMKCLHDTLDDEMSRFYREIEQVSRDDEIQAREGIGLRLSATEAGGMSEWNARRRCPNGGDERSKKNLGYQLPAKDWGNWLDPYGKRSISRARYFPRFGGHLDHWAPTFFGAGHSDAWYCGFGTRGHPEDFVGFSRPQAACTVERYADLEGEFGQQSHCGRGKGFHGVWGDCHGGDVRQESKGLNGPLKDKQSSSVWPVKELYLIRGLPGSGKSTFASWLCERGPNGIICSTDDFFRSADGKYCYDKMRLSEAHCWNQDKAERAMACGRSPVIIDNTNTQAWEMKPYVSQALDLSYHIRFVEPDTWWKTNTEELEKRNSHGVDRFHIRSMLSRFERNVSVDSVLRSQIPIRKSQKAKT</sequence>
<dbReference type="Pfam" id="PF13671">
    <property type="entry name" value="AAA_33"/>
    <property type="match status" value="1"/>
</dbReference>
<dbReference type="PANTHER" id="PTHR13308:SF40">
    <property type="entry name" value="NEDD4-BINDING PROTEIN 2-LIKE 1"/>
    <property type="match status" value="1"/>
</dbReference>
<dbReference type="Proteomes" id="UP000694388">
    <property type="component" value="Unplaced"/>
</dbReference>
<dbReference type="InterPro" id="IPR027417">
    <property type="entry name" value="P-loop_NTPase"/>
</dbReference>
<dbReference type="Gene3D" id="3.40.50.300">
    <property type="entry name" value="P-loop containing nucleotide triphosphate hydrolases"/>
    <property type="match status" value="1"/>
</dbReference>
<name>A0A8C4QHL9_EPTBU</name>
<reference evidence="2" key="1">
    <citation type="submission" date="2025-08" db="UniProtKB">
        <authorList>
            <consortium name="Ensembl"/>
        </authorList>
    </citation>
    <scope>IDENTIFICATION</scope>
</reference>
<reference evidence="2" key="2">
    <citation type="submission" date="2025-09" db="UniProtKB">
        <authorList>
            <consortium name="Ensembl"/>
        </authorList>
    </citation>
    <scope>IDENTIFICATION</scope>
</reference>
<organism evidence="2 3">
    <name type="scientific">Eptatretus burgeri</name>
    <name type="common">Inshore hagfish</name>
    <dbReference type="NCBI Taxonomy" id="7764"/>
    <lineage>
        <taxon>Eukaryota</taxon>
        <taxon>Metazoa</taxon>
        <taxon>Chordata</taxon>
        <taxon>Craniata</taxon>
        <taxon>Vertebrata</taxon>
        <taxon>Cyclostomata</taxon>
        <taxon>Myxini</taxon>
        <taxon>Myxiniformes</taxon>
        <taxon>Myxinidae</taxon>
        <taxon>Eptatretinae</taxon>
        <taxon>Eptatretus</taxon>
    </lineage>
</organism>
<evidence type="ECO:0000256" key="1">
    <source>
        <dbReference type="SAM" id="MobiDB-lite"/>
    </source>
</evidence>
<feature type="compositionally biased region" description="Polar residues" evidence="1">
    <location>
        <begin position="1"/>
        <end position="13"/>
    </location>
</feature>
<accession>A0A8C4QHL9</accession>
<feature type="region of interest" description="Disordered" evidence="1">
    <location>
        <begin position="1"/>
        <end position="108"/>
    </location>
</feature>
<keyword evidence="3" id="KW-1185">Reference proteome</keyword>
<evidence type="ECO:0000313" key="3">
    <source>
        <dbReference type="Proteomes" id="UP000694388"/>
    </source>
</evidence>
<proteinExistence type="predicted"/>
<dbReference type="AlphaFoldDB" id="A0A8C4QHL9"/>
<dbReference type="GeneTree" id="ENSGT00940000164462"/>
<dbReference type="Ensembl" id="ENSEBUT00000016200.1">
    <property type="protein sequence ID" value="ENSEBUP00000015625.1"/>
    <property type="gene ID" value="ENSEBUG00000009836.1"/>
</dbReference>
<dbReference type="SUPFAM" id="SSF52540">
    <property type="entry name" value="P-loop containing nucleoside triphosphate hydrolases"/>
    <property type="match status" value="1"/>
</dbReference>
<protein>
    <submittedName>
        <fullName evidence="2">Uncharacterized protein</fullName>
    </submittedName>
</protein>
<evidence type="ECO:0000313" key="2">
    <source>
        <dbReference type="Ensembl" id="ENSEBUP00000015625.1"/>
    </source>
</evidence>
<feature type="compositionally biased region" description="Basic and acidic residues" evidence="1">
    <location>
        <begin position="14"/>
        <end position="23"/>
    </location>
</feature>
<dbReference type="PANTHER" id="PTHR13308">
    <property type="entry name" value="NEDD4-BINDING PROTEIN 2-LIKE 1"/>
    <property type="match status" value="1"/>
</dbReference>
<dbReference type="InterPro" id="IPR026302">
    <property type="entry name" value="NEDD4-bd_p2"/>
</dbReference>